<dbReference type="InterPro" id="IPR021074">
    <property type="entry name" value="Formate_DH_dsu"/>
</dbReference>
<accession>A0A5J6QDW9</accession>
<keyword evidence="2" id="KW-1185">Reference proteome</keyword>
<proteinExistence type="predicted"/>
<organism evidence="1 2">
    <name type="scientific">Metapseudomonas lalkuanensis</name>
    <dbReference type="NCBI Taxonomy" id="2604832"/>
    <lineage>
        <taxon>Bacteria</taxon>
        <taxon>Pseudomonadati</taxon>
        <taxon>Pseudomonadota</taxon>
        <taxon>Gammaproteobacteria</taxon>
        <taxon>Pseudomonadales</taxon>
        <taxon>Pseudomonadaceae</taxon>
        <taxon>Metapseudomonas</taxon>
    </lineage>
</organism>
<dbReference type="EMBL" id="CP043311">
    <property type="protein sequence ID" value="QEY60874.1"/>
    <property type="molecule type" value="Genomic_DNA"/>
</dbReference>
<evidence type="ECO:0000313" key="2">
    <source>
        <dbReference type="Proteomes" id="UP000327179"/>
    </source>
</evidence>
<sequence>MSTDNLIKMANQIAQFFASEPDKEQAVKGVRTHLQSFWTPAMRIELMAWQVEHHGECLHPLVQQALAEQGRAV</sequence>
<dbReference type="AlphaFoldDB" id="A0A5J6QDW9"/>
<name>A0A5J6QDW9_9GAMM</name>
<dbReference type="RefSeq" id="WP_077520446.1">
    <property type="nucleotide sequence ID" value="NZ_CP043311.1"/>
</dbReference>
<dbReference type="Proteomes" id="UP000327179">
    <property type="component" value="Chromosome"/>
</dbReference>
<protein>
    <submittedName>
        <fullName evidence="1">Formate dehydrogenase subunit delta</fullName>
    </submittedName>
</protein>
<evidence type="ECO:0000313" key="1">
    <source>
        <dbReference type="EMBL" id="QEY60874.1"/>
    </source>
</evidence>
<dbReference type="KEGG" id="plal:FXN65_01975"/>
<dbReference type="Pfam" id="PF11390">
    <property type="entry name" value="FdsD"/>
    <property type="match status" value="1"/>
</dbReference>
<reference evidence="1 2" key="1">
    <citation type="submission" date="2019-08" db="EMBL/GenBank/DDBJ databases">
        <title>Whole-genome Sequencing of e-waste polymer degrading bacterium Pseudomonas sp. strain PE08.</title>
        <authorList>
            <person name="Kirdat K."/>
            <person name="Debbarma P."/>
            <person name="Narawade N."/>
            <person name="Suyal D."/>
            <person name="Thorat V."/>
            <person name="Shouche Y."/>
            <person name="Goel R."/>
            <person name="Yadav A."/>
        </authorList>
    </citation>
    <scope>NUCLEOTIDE SEQUENCE [LARGE SCALE GENOMIC DNA]</scope>
    <source>
        <strain evidence="1 2">PE08</strain>
    </source>
</reference>
<gene>
    <name evidence="1" type="ORF">FXN65_01975</name>
</gene>